<dbReference type="RefSeq" id="WP_406720751.1">
    <property type="nucleotide sequence ID" value="NZ_CP135443.1"/>
</dbReference>
<dbReference type="EMBL" id="CP135443">
    <property type="protein sequence ID" value="WRY33512.1"/>
    <property type="molecule type" value="Genomic_DNA"/>
</dbReference>
<feature type="chain" id="PRO_5046606209" description="Transferrin-binding protein B C-lobe/N-lobe beta barrel domain-containing protein" evidence="1">
    <location>
        <begin position="21"/>
        <end position="204"/>
    </location>
</feature>
<name>A0ABZ1DXK8_9RHOB</name>
<evidence type="ECO:0000256" key="1">
    <source>
        <dbReference type="SAM" id="SignalP"/>
    </source>
</evidence>
<evidence type="ECO:0000313" key="3">
    <source>
        <dbReference type="Proteomes" id="UP001623290"/>
    </source>
</evidence>
<reference evidence="2 3" key="1">
    <citation type="submission" date="2023-09" db="EMBL/GenBank/DDBJ databases">
        <title>Thioclava shenzhenensis sp. nov., a multidrug resistant bacteria-antagonizing species isolated from coastal seawater.</title>
        <authorList>
            <person name="Long M."/>
        </authorList>
    </citation>
    <scope>NUCLEOTIDE SEQUENCE [LARGE SCALE GENOMIC DNA]</scope>
    <source>
        <strain evidence="2 3">FTW29</strain>
    </source>
</reference>
<evidence type="ECO:0000313" key="2">
    <source>
        <dbReference type="EMBL" id="WRY33512.1"/>
    </source>
</evidence>
<dbReference type="PROSITE" id="PS51257">
    <property type="entry name" value="PROKAR_LIPOPROTEIN"/>
    <property type="match status" value="1"/>
</dbReference>
<proteinExistence type="predicted"/>
<keyword evidence="3" id="KW-1185">Reference proteome</keyword>
<dbReference type="Proteomes" id="UP001623290">
    <property type="component" value="Chromosome"/>
</dbReference>
<protein>
    <recommendedName>
        <fullName evidence="4">Transferrin-binding protein B C-lobe/N-lobe beta barrel domain-containing protein</fullName>
    </recommendedName>
</protein>
<evidence type="ECO:0008006" key="4">
    <source>
        <dbReference type="Google" id="ProtNLM"/>
    </source>
</evidence>
<feature type="signal peptide" evidence="1">
    <location>
        <begin position="1"/>
        <end position="20"/>
    </location>
</feature>
<organism evidence="2 3">
    <name type="scientific">Thioclava litoralis</name>
    <dbReference type="NCBI Taxonomy" id="3076557"/>
    <lineage>
        <taxon>Bacteria</taxon>
        <taxon>Pseudomonadati</taxon>
        <taxon>Pseudomonadota</taxon>
        <taxon>Alphaproteobacteria</taxon>
        <taxon>Rhodobacterales</taxon>
        <taxon>Paracoccaceae</taxon>
        <taxon>Thioclava</taxon>
    </lineage>
</organism>
<keyword evidence="1" id="KW-0732">Signal</keyword>
<accession>A0ABZ1DXK8</accession>
<gene>
    <name evidence="2" type="ORF">RPE78_12630</name>
</gene>
<sequence length="204" mass="20314">MRIQLSGFALLACTALVACGGSSGGGSNGTGGGARLSASEAATVMTQYDEAIAAVENGDATVATDASGAVSMSGYMGFSIEEEEDEIDALGKLSMDVDFDNGTVSGTADNFALFDTSDEANPVKVSNVSGALTVDGTVTSAAIDASATGHLSDGDGGADFDLTMTGNVYEQDDALMALGDVEGTFTTDEGVTETTGGGFVAYED</sequence>